<feature type="transmembrane region" description="Helical" evidence="5">
    <location>
        <begin position="20"/>
        <end position="43"/>
    </location>
</feature>
<dbReference type="InterPro" id="IPR036259">
    <property type="entry name" value="MFS_trans_sf"/>
</dbReference>
<keyword evidence="7" id="KW-1185">Reference proteome</keyword>
<dbReference type="GO" id="GO:0022857">
    <property type="term" value="F:transmembrane transporter activity"/>
    <property type="evidence" value="ECO:0007669"/>
    <property type="project" value="InterPro"/>
</dbReference>
<feature type="transmembrane region" description="Helical" evidence="5">
    <location>
        <begin position="49"/>
        <end position="68"/>
    </location>
</feature>
<reference evidence="6 7" key="1">
    <citation type="submission" date="2023-08" db="EMBL/GenBank/DDBJ databases">
        <title>Black Yeasts Isolated from many extreme environments.</title>
        <authorList>
            <person name="Coleine C."/>
            <person name="Stajich J.E."/>
            <person name="Selbmann L."/>
        </authorList>
    </citation>
    <scope>NUCLEOTIDE SEQUENCE [LARGE SCALE GENOMIC DNA]</scope>
    <source>
        <strain evidence="6 7">CCFEE 5910</strain>
    </source>
</reference>
<dbReference type="GO" id="GO:0016020">
    <property type="term" value="C:membrane"/>
    <property type="evidence" value="ECO:0007669"/>
    <property type="project" value="UniProtKB-SubCell"/>
</dbReference>
<dbReference type="Proteomes" id="UP001309876">
    <property type="component" value="Unassembled WGS sequence"/>
</dbReference>
<keyword evidence="3 5" id="KW-1133">Transmembrane helix</keyword>
<dbReference type="Gene3D" id="1.20.1250.20">
    <property type="entry name" value="MFS general substrate transporter like domains"/>
    <property type="match status" value="1"/>
</dbReference>
<feature type="transmembrane region" description="Helical" evidence="5">
    <location>
        <begin position="259"/>
        <end position="284"/>
    </location>
</feature>
<organism evidence="6 7">
    <name type="scientific">Lithohypha guttulata</name>
    <dbReference type="NCBI Taxonomy" id="1690604"/>
    <lineage>
        <taxon>Eukaryota</taxon>
        <taxon>Fungi</taxon>
        <taxon>Dikarya</taxon>
        <taxon>Ascomycota</taxon>
        <taxon>Pezizomycotina</taxon>
        <taxon>Eurotiomycetes</taxon>
        <taxon>Chaetothyriomycetidae</taxon>
        <taxon>Chaetothyriales</taxon>
        <taxon>Trichomeriaceae</taxon>
        <taxon>Lithohypha</taxon>
    </lineage>
</organism>
<evidence type="ECO:0000256" key="3">
    <source>
        <dbReference type="ARBA" id="ARBA00022989"/>
    </source>
</evidence>
<feature type="transmembrane region" description="Helical" evidence="5">
    <location>
        <begin position="124"/>
        <end position="142"/>
    </location>
</feature>
<evidence type="ECO:0000256" key="5">
    <source>
        <dbReference type="SAM" id="Phobius"/>
    </source>
</evidence>
<feature type="transmembrane region" description="Helical" evidence="5">
    <location>
        <begin position="162"/>
        <end position="180"/>
    </location>
</feature>
<proteinExistence type="predicted"/>
<gene>
    <name evidence="6" type="ORF">LTR05_003637</name>
</gene>
<dbReference type="EMBL" id="JAVRRJ010000003">
    <property type="protein sequence ID" value="KAK5086469.1"/>
    <property type="molecule type" value="Genomic_DNA"/>
</dbReference>
<evidence type="ECO:0000313" key="7">
    <source>
        <dbReference type="Proteomes" id="UP001309876"/>
    </source>
</evidence>
<dbReference type="PANTHER" id="PTHR23502:SF157">
    <property type="entry name" value="MAJOR FACILITATOR SUPERFAMILY (MFS) PROFILE DOMAIN-CONTAINING PROTEIN-RELATED"/>
    <property type="match status" value="1"/>
</dbReference>
<accession>A0AAN7T1K1</accession>
<evidence type="ECO:0000313" key="6">
    <source>
        <dbReference type="EMBL" id="KAK5086469.1"/>
    </source>
</evidence>
<protein>
    <recommendedName>
        <fullName evidence="8">Major facilitator superfamily (MFS) profile domain-containing protein</fullName>
    </recommendedName>
</protein>
<evidence type="ECO:0000256" key="4">
    <source>
        <dbReference type="ARBA" id="ARBA00023136"/>
    </source>
</evidence>
<comment type="caution">
    <text evidence="6">The sequence shown here is derived from an EMBL/GenBank/DDBJ whole genome shotgun (WGS) entry which is preliminary data.</text>
</comment>
<dbReference type="PANTHER" id="PTHR23502">
    <property type="entry name" value="MAJOR FACILITATOR SUPERFAMILY"/>
    <property type="match status" value="1"/>
</dbReference>
<dbReference type="Pfam" id="PF07690">
    <property type="entry name" value="MFS_1"/>
    <property type="match status" value="1"/>
</dbReference>
<feature type="transmembrane region" description="Helical" evidence="5">
    <location>
        <begin position="201"/>
        <end position="220"/>
    </location>
</feature>
<feature type="transmembrane region" description="Helical" evidence="5">
    <location>
        <begin position="226"/>
        <end position="247"/>
    </location>
</feature>
<comment type="subcellular location">
    <subcellularLocation>
        <location evidence="1">Membrane</location>
        <topology evidence="1">Multi-pass membrane protein</topology>
    </subcellularLocation>
</comment>
<dbReference type="SUPFAM" id="SSF103473">
    <property type="entry name" value="MFS general substrate transporter"/>
    <property type="match status" value="1"/>
</dbReference>
<evidence type="ECO:0008006" key="8">
    <source>
        <dbReference type="Google" id="ProtNLM"/>
    </source>
</evidence>
<evidence type="ECO:0000256" key="2">
    <source>
        <dbReference type="ARBA" id="ARBA00022692"/>
    </source>
</evidence>
<feature type="transmembrane region" description="Helical" evidence="5">
    <location>
        <begin position="296"/>
        <end position="316"/>
    </location>
</feature>
<name>A0AAN7T1K1_9EURO</name>
<dbReference type="AlphaFoldDB" id="A0AAN7T1K1"/>
<keyword evidence="2 5" id="KW-0812">Transmembrane</keyword>
<sequence length="356" mass="39758">MVGVGSVEDMWNNRQRVWSVWAWTTCSNVGLVLGPIYGAYITAYLNWRWSFYIATIVMAALTVGSFFVQESRPTRLLQRKLEAVRKETGHDEVQIHNPDHLPTAQEFIDVALLRPLKLFFTEPIVFFCSVMIGIAFGLIYGLTESLTIVYEEFGFSTQATTLPFIAILVGLLLTAFSRLYDLRVLGQLAQDNATIDPEAKIRPYVTAVASLVIGLWWFAWTIPPRAYTHWIVPTISLVLIGVAANDFDTVLCGYLSDAYTIYASSAFAAVAACRALVAAGFALWTYPMYTNLDPNIATSILAVISTIFAVTPWIFLKYGRQLREHSEFARYSTRMENKTSLEAGAVGMTELDSYSA</sequence>
<dbReference type="InterPro" id="IPR011701">
    <property type="entry name" value="MFS"/>
</dbReference>
<keyword evidence="4 5" id="KW-0472">Membrane</keyword>
<evidence type="ECO:0000256" key="1">
    <source>
        <dbReference type="ARBA" id="ARBA00004141"/>
    </source>
</evidence>